<gene>
    <name evidence="2" type="ORF">EFL26_19015</name>
</gene>
<evidence type="ECO:0000313" key="2">
    <source>
        <dbReference type="EMBL" id="RNM12690.1"/>
    </source>
</evidence>
<dbReference type="RefSeq" id="WP_123224453.1">
    <property type="nucleotide sequence ID" value="NZ_RJSF01000044.1"/>
</dbReference>
<dbReference type="EMBL" id="RJSF01000044">
    <property type="protein sequence ID" value="RNM12690.1"/>
    <property type="molecule type" value="Genomic_DNA"/>
</dbReference>
<dbReference type="AlphaFoldDB" id="A0A3N0GKX3"/>
<reference evidence="2 3" key="1">
    <citation type="submission" date="2018-11" db="EMBL/GenBank/DDBJ databases">
        <authorList>
            <person name="Li F."/>
        </authorList>
    </citation>
    <scope>NUCLEOTIDE SEQUENCE [LARGE SCALE GENOMIC DNA]</scope>
    <source>
        <strain evidence="2 3">Gsoil 818</strain>
    </source>
</reference>
<sequence length="94" mass="10217">MDHPVVVPVQTEEDVRLWAAPRMIVVTQFVAGVVFLMMALVNLLGDHSSGWQRFIGVIAAVVAGMAFGVAGSLRFQGRMVRRHLETCGVDRPAA</sequence>
<accession>A0A3N0GKX3</accession>
<keyword evidence="3" id="KW-1185">Reference proteome</keyword>
<name>A0A3N0GKX3_9ACTN</name>
<dbReference type="Proteomes" id="UP000279994">
    <property type="component" value="Unassembled WGS sequence"/>
</dbReference>
<evidence type="ECO:0000313" key="3">
    <source>
        <dbReference type="Proteomes" id="UP000279994"/>
    </source>
</evidence>
<protein>
    <submittedName>
        <fullName evidence="2">Uncharacterized protein</fullName>
    </submittedName>
</protein>
<comment type="caution">
    <text evidence="2">The sequence shown here is derived from an EMBL/GenBank/DDBJ whole genome shotgun (WGS) entry which is preliminary data.</text>
</comment>
<proteinExistence type="predicted"/>
<keyword evidence="1" id="KW-0812">Transmembrane</keyword>
<organism evidence="2 3">
    <name type="scientific">Nocardioides pocheonensis</name>
    <dbReference type="NCBI Taxonomy" id="661485"/>
    <lineage>
        <taxon>Bacteria</taxon>
        <taxon>Bacillati</taxon>
        <taxon>Actinomycetota</taxon>
        <taxon>Actinomycetes</taxon>
        <taxon>Propionibacteriales</taxon>
        <taxon>Nocardioidaceae</taxon>
        <taxon>Nocardioides</taxon>
    </lineage>
</organism>
<feature type="transmembrane region" description="Helical" evidence="1">
    <location>
        <begin position="51"/>
        <end position="73"/>
    </location>
</feature>
<feature type="transmembrane region" description="Helical" evidence="1">
    <location>
        <begin position="23"/>
        <end position="45"/>
    </location>
</feature>
<keyword evidence="1" id="KW-1133">Transmembrane helix</keyword>
<evidence type="ECO:0000256" key="1">
    <source>
        <dbReference type="SAM" id="Phobius"/>
    </source>
</evidence>
<keyword evidence="1" id="KW-0472">Membrane</keyword>